<feature type="compositionally biased region" description="Polar residues" evidence="1">
    <location>
        <begin position="77"/>
        <end position="86"/>
    </location>
</feature>
<evidence type="ECO:0000313" key="2">
    <source>
        <dbReference type="EMBL" id="KAJ1172332.1"/>
    </source>
</evidence>
<feature type="region of interest" description="Disordered" evidence="1">
    <location>
        <begin position="73"/>
        <end position="118"/>
    </location>
</feature>
<dbReference type="AlphaFoldDB" id="A0AAV7T7A4"/>
<comment type="caution">
    <text evidence="2">The sequence shown here is derived from an EMBL/GenBank/DDBJ whole genome shotgun (WGS) entry which is preliminary data.</text>
</comment>
<dbReference type="Proteomes" id="UP001066276">
    <property type="component" value="Chromosome 4_1"/>
</dbReference>
<feature type="compositionally biased region" description="Basic and acidic residues" evidence="1">
    <location>
        <begin position="90"/>
        <end position="118"/>
    </location>
</feature>
<dbReference type="EMBL" id="JANPWB010000007">
    <property type="protein sequence ID" value="KAJ1172332.1"/>
    <property type="molecule type" value="Genomic_DNA"/>
</dbReference>
<organism evidence="2 3">
    <name type="scientific">Pleurodeles waltl</name>
    <name type="common">Iberian ribbed newt</name>
    <dbReference type="NCBI Taxonomy" id="8319"/>
    <lineage>
        <taxon>Eukaryota</taxon>
        <taxon>Metazoa</taxon>
        <taxon>Chordata</taxon>
        <taxon>Craniata</taxon>
        <taxon>Vertebrata</taxon>
        <taxon>Euteleostomi</taxon>
        <taxon>Amphibia</taxon>
        <taxon>Batrachia</taxon>
        <taxon>Caudata</taxon>
        <taxon>Salamandroidea</taxon>
        <taxon>Salamandridae</taxon>
        <taxon>Pleurodelinae</taxon>
        <taxon>Pleurodeles</taxon>
    </lineage>
</organism>
<reference evidence="2" key="1">
    <citation type="journal article" date="2022" name="bioRxiv">
        <title>Sequencing and chromosome-scale assembly of the giantPleurodeles waltlgenome.</title>
        <authorList>
            <person name="Brown T."/>
            <person name="Elewa A."/>
            <person name="Iarovenko S."/>
            <person name="Subramanian E."/>
            <person name="Araus A.J."/>
            <person name="Petzold A."/>
            <person name="Susuki M."/>
            <person name="Suzuki K.-i.T."/>
            <person name="Hayashi T."/>
            <person name="Toyoda A."/>
            <person name="Oliveira C."/>
            <person name="Osipova E."/>
            <person name="Leigh N.D."/>
            <person name="Simon A."/>
            <person name="Yun M.H."/>
        </authorList>
    </citation>
    <scope>NUCLEOTIDE SEQUENCE</scope>
    <source>
        <strain evidence="2">20211129_DDA</strain>
        <tissue evidence="2">Liver</tissue>
    </source>
</reference>
<gene>
    <name evidence="2" type="ORF">NDU88_004179</name>
</gene>
<accession>A0AAV7T7A4</accession>
<evidence type="ECO:0000313" key="3">
    <source>
        <dbReference type="Proteomes" id="UP001066276"/>
    </source>
</evidence>
<proteinExistence type="predicted"/>
<sequence length="118" mass="13643">MDPDYSQRGPMQRECVLGLLNQNLGVWPAYYKPCSWQTYVNLQCDFPGFRLRLYHTQLRGSQIVCNRLYSKEEPSYSRGNQGQEKTVGNKGHEGCTRKASKDENHMDKILKKESVRVG</sequence>
<evidence type="ECO:0000256" key="1">
    <source>
        <dbReference type="SAM" id="MobiDB-lite"/>
    </source>
</evidence>
<keyword evidence="3" id="KW-1185">Reference proteome</keyword>
<name>A0AAV7T7A4_PLEWA</name>
<protein>
    <submittedName>
        <fullName evidence="2">Uncharacterized protein</fullName>
    </submittedName>
</protein>